<protein>
    <submittedName>
        <fullName evidence="1">Uncharacterized protein</fullName>
    </submittedName>
</protein>
<accession>A0AAE1FJH1</accession>
<dbReference type="PANTHER" id="PTHR35617:SF3">
    <property type="entry name" value="CORE-BINDING (CB) DOMAIN-CONTAINING PROTEIN"/>
    <property type="match status" value="1"/>
</dbReference>
<dbReference type="AlphaFoldDB" id="A0AAE1FJH1"/>
<dbReference type="PANTHER" id="PTHR35617">
    <property type="entry name" value="PHAGE_INTEGRASE DOMAIN-CONTAINING PROTEIN"/>
    <property type="match status" value="1"/>
</dbReference>
<keyword evidence="2" id="KW-1185">Reference proteome</keyword>
<dbReference type="Proteomes" id="UP001286313">
    <property type="component" value="Unassembled WGS sequence"/>
</dbReference>
<evidence type="ECO:0000313" key="2">
    <source>
        <dbReference type="Proteomes" id="UP001286313"/>
    </source>
</evidence>
<comment type="caution">
    <text evidence="1">The sequence shown here is derived from an EMBL/GenBank/DDBJ whole genome shotgun (WGS) entry which is preliminary data.</text>
</comment>
<gene>
    <name evidence="1" type="ORF">Pcinc_019763</name>
</gene>
<dbReference type="EMBL" id="JAWQEG010001977">
    <property type="protein sequence ID" value="KAK3875353.1"/>
    <property type="molecule type" value="Genomic_DNA"/>
</dbReference>
<organism evidence="1 2">
    <name type="scientific">Petrolisthes cinctipes</name>
    <name type="common">Flat porcelain crab</name>
    <dbReference type="NCBI Taxonomy" id="88211"/>
    <lineage>
        <taxon>Eukaryota</taxon>
        <taxon>Metazoa</taxon>
        <taxon>Ecdysozoa</taxon>
        <taxon>Arthropoda</taxon>
        <taxon>Crustacea</taxon>
        <taxon>Multicrustacea</taxon>
        <taxon>Malacostraca</taxon>
        <taxon>Eumalacostraca</taxon>
        <taxon>Eucarida</taxon>
        <taxon>Decapoda</taxon>
        <taxon>Pleocyemata</taxon>
        <taxon>Anomura</taxon>
        <taxon>Galatheoidea</taxon>
        <taxon>Porcellanidae</taxon>
        <taxon>Petrolisthes</taxon>
    </lineage>
</organism>
<sequence length="264" mass="29874">MLEDFSVFLQEESIQENSQDVVLRFLCHLFHDKNRTLATNRTHKAALKAPIFYGSNLTLDTRWLDWLHRSFFLQHPPRRQPQLFWSLSKVLNSSAPLQFPVSPSSDQLFRKALFLTDLASGMRASQLHALSHHTAWTVFATKDALVSLAPVPLSLLPFTIPALFEEGIHHPLCPVTELCSYLYSTEAAPRENLFVWPHSLSECSSVHIAQELCRVIELADPGKCPRARVYIKWLPSFCFYAHILSTLLNKVASGAQPVHSSDAT</sequence>
<reference evidence="1" key="1">
    <citation type="submission" date="2023-10" db="EMBL/GenBank/DDBJ databases">
        <title>Genome assemblies of two species of porcelain crab, Petrolisthes cinctipes and Petrolisthes manimaculis (Anomura: Porcellanidae).</title>
        <authorList>
            <person name="Angst P."/>
        </authorList>
    </citation>
    <scope>NUCLEOTIDE SEQUENCE</scope>
    <source>
        <strain evidence="1">PB745_01</strain>
        <tissue evidence="1">Gill</tissue>
    </source>
</reference>
<proteinExistence type="predicted"/>
<name>A0AAE1FJH1_PETCI</name>
<evidence type="ECO:0000313" key="1">
    <source>
        <dbReference type="EMBL" id="KAK3875353.1"/>
    </source>
</evidence>